<dbReference type="Proteomes" id="UP000694005">
    <property type="component" value="Chromosome A04"/>
</dbReference>
<dbReference type="Gramene" id="A04p22120.2_BraZ1">
    <property type="protein sequence ID" value="A04p22120.2_BraZ1.CDS"/>
    <property type="gene ID" value="A04g22120.2_BraZ1"/>
</dbReference>
<evidence type="ECO:0000313" key="2">
    <source>
        <dbReference type="Proteomes" id="UP000694005"/>
    </source>
</evidence>
<reference evidence="1 2" key="1">
    <citation type="submission" date="2021-07" db="EMBL/GenBank/DDBJ databases">
        <authorList>
            <consortium name="Genoscope - CEA"/>
            <person name="William W."/>
        </authorList>
    </citation>
    <scope>NUCLEOTIDE SEQUENCE [LARGE SCALE GENOMIC DNA]</scope>
</reference>
<organism evidence="1 2">
    <name type="scientific">Brassica campestris</name>
    <name type="common">Field mustard</name>
    <dbReference type="NCBI Taxonomy" id="3711"/>
    <lineage>
        <taxon>Eukaryota</taxon>
        <taxon>Viridiplantae</taxon>
        <taxon>Streptophyta</taxon>
        <taxon>Embryophyta</taxon>
        <taxon>Tracheophyta</taxon>
        <taxon>Spermatophyta</taxon>
        <taxon>Magnoliopsida</taxon>
        <taxon>eudicotyledons</taxon>
        <taxon>Gunneridae</taxon>
        <taxon>Pentapetalae</taxon>
        <taxon>rosids</taxon>
        <taxon>malvids</taxon>
        <taxon>Brassicales</taxon>
        <taxon>Brassicaceae</taxon>
        <taxon>Brassiceae</taxon>
        <taxon>Brassica</taxon>
    </lineage>
</organism>
<dbReference type="AlphaFoldDB" id="A0A8D9I134"/>
<sequence>MSSPTLVLYFCLHKCDNVFLFILSRTKGTFTGETERENQSCTISVETRTPLCHFPLFGFGLLIEFEDVQRLANGHVDILLNSSILVLFGSTEAHFSFLFLPTKLAAT</sequence>
<dbReference type="EMBL" id="LS974620">
    <property type="protein sequence ID" value="CAG7907311.1"/>
    <property type="molecule type" value="Genomic_DNA"/>
</dbReference>
<gene>
    <name evidence="1" type="ORF">BRAPAZ1V2_A04P22120.2</name>
</gene>
<accession>A0A8D9I134</accession>
<proteinExistence type="predicted"/>
<protein>
    <submittedName>
        <fullName evidence="1">Uncharacterized protein</fullName>
    </submittedName>
</protein>
<name>A0A8D9I134_BRACM</name>
<evidence type="ECO:0000313" key="1">
    <source>
        <dbReference type="EMBL" id="CAG7907311.1"/>
    </source>
</evidence>